<keyword evidence="2" id="KW-1185">Reference proteome</keyword>
<organism evidence="1 2">
    <name type="scientific">Psychromarinibacter halotolerans</name>
    <dbReference type="NCBI Taxonomy" id="1775175"/>
    <lineage>
        <taxon>Bacteria</taxon>
        <taxon>Pseudomonadati</taxon>
        <taxon>Pseudomonadota</taxon>
        <taxon>Alphaproteobacteria</taxon>
        <taxon>Rhodobacterales</taxon>
        <taxon>Paracoccaceae</taxon>
        <taxon>Psychromarinibacter</taxon>
    </lineage>
</organism>
<accession>A0ABV7GTY2</accession>
<protein>
    <recommendedName>
        <fullName evidence="3">Glyceraldehyde-3-phosphate dehydrogenase</fullName>
    </recommendedName>
</protein>
<evidence type="ECO:0008006" key="3">
    <source>
        <dbReference type="Google" id="ProtNLM"/>
    </source>
</evidence>
<evidence type="ECO:0000313" key="2">
    <source>
        <dbReference type="Proteomes" id="UP001595632"/>
    </source>
</evidence>
<proteinExistence type="predicted"/>
<dbReference type="RefSeq" id="WP_275633639.1">
    <property type="nucleotide sequence ID" value="NZ_JARGYD010000006.1"/>
</dbReference>
<dbReference type="Proteomes" id="UP001595632">
    <property type="component" value="Unassembled WGS sequence"/>
</dbReference>
<name>A0ABV7GTY2_9RHOB</name>
<reference evidence="2" key="1">
    <citation type="journal article" date="2019" name="Int. J. Syst. Evol. Microbiol.">
        <title>The Global Catalogue of Microorganisms (GCM) 10K type strain sequencing project: providing services to taxonomists for standard genome sequencing and annotation.</title>
        <authorList>
            <consortium name="The Broad Institute Genomics Platform"/>
            <consortium name="The Broad Institute Genome Sequencing Center for Infectious Disease"/>
            <person name="Wu L."/>
            <person name="Ma J."/>
        </authorList>
    </citation>
    <scope>NUCLEOTIDE SEQUENCE [LARGE SCALE GENOMIC DNA]</scope>
    <source>
        <strain evidence="2">KCTC 52366</strain>
    </source>
</reference>
<sequence length="47" mass="5456">MTNTIAIVLGLLLVAFFAYDGLQMDWAMTVFLGRKGLEFVEWLAFWR</sequence>
<gene>
    <name evidence="1" type="ORF">ACFOGP_18205</name>
</gene>
<dbReference type="EMBL" id="JBHRTB010000010">
    <property type="protein sequence ID" value="MFC3144662.1"/>
    <property type="molecule type" value="Genomic_DNA"/>
</dbReference>
<comment type="caution">
    <text evidence="1">The sequence shown here is derived from an EMBL/GenBank/DDBJ whole genome shotgun (WGS) entry which is preliminary data.</text>
</comment>
<evidence type="ECO:0000313" key="1">
    <source>
        <dbReference type="EMBL" id="MFC3144662.1"/>
    </source>
</evidence>